<keyword evidence="1" id="KW-0805">Transcription regulation</keyword>
<dbReference type="Proteomes" id="UP000248553">
    <property type="component" value="Unassembled WGS sequence"/>
</dbReference>
<dbReference type="Gene3D" id="1.10.10.60">
    <property type="entry name" value="Homeodomain-like"/>
    <property type="match status" value="1"/>
</dbReference>
<dbReference type="GO" id="GO:0043565">
    <property type="term" value="F:sequence-specific DNA binding"/>
    <property type="evidence" value="ECO:0007669"/>
    <property type="project" value="InterPro"/>
</dbReference>
<sequence length="274" mass="30912">MSASYYPVHPCLRAAVSHIMVVDLHLPGPAYGRSAPFPPTPQHSLNFYPGDATRSRIGQQSFAELPACTIIGPQTRKVDLAMGTHHRFVTVAFHPGGLFRLLRLPMPELLDRPLDAADVLGREIRQVSEQLQEARHPPAMKHIVEAYLLRKLGPGTPAGPLEHSVRLMLQGNPADTIDNMAAQSCLSLRQFERRSREILGYSPKFFARVIRFSRAYRLKVHQPRATWTTISHHCGYYDQMHLIRDFKEFTGTTPKLITQEILAAPLTLQDDLRL</sequence>
<dbReference type="InterPro" id="IPR046532">
    <property type="entry name" value="DUF6597"/>
</dbReference>
<proteinExistence type="predicted"/>
<dbReference type="PANTHER" id="PTHR46796:SF13">
    <property type="entry name" value="HTH-TYPE TRANSCRIPTIONAL ACTIVATOR RHAS"/>
    <property type="match status" value="1"/>
</dbReference>
<reference evidence="6" key="1">
    <citation type="submission" date="2018-05" db="EMBL/GenBank/DDBJ databases">
        <authorList>
            <person name="Nie L."/>
        </authorList>
    </citation>
    <scope>NUCLEOTIDE SEQUENCE [LARGE SCALE GENOMIC DNA]</scope>
    <source>
        <strain evidence="6">NL</strain>
    </source>
</reference>
<gene>
    <name evidence="5" type="ORF">DLM85_06230</name>
</gene>
<dbReference type="OrthoDB" id="635259at2"/>
<dbReference type="Pfam" id="PF12833">
    <property type="entry name" value="HTH_18"/>
    <property type="match status" value="1"/>
</dbReference>
<dbReference type="AlphaFoldDB" id="A0A328BUX6"/>
<accession>A0A328BUX6</accession>
<organism evidence="5 6">
    <name type="scientific">Hymenobacter edaphi</name>
    <dbReference type="NCBI Taxonomy" id="2211146"/>
    <lineage>
        <taxon>Bacteria</taxon>
        <taxon>Pseudomonadati</taxon>
        <taxon>Bacteroidota</taxon>
        <taxon>Cytophagia</taxon>
        <taxon>Cytophagales</taxon>
        <taxon>Hymenobacteraceae</taxon>
        <taxon>Hymenobacter</taxon>
    </lineage>
</organism>
<dbReference type="RefSeq" id="WP_111477179.1">
    <property type="nucleotide sequence ID" value="NZ_QHKM01000001.1"/>
</dbReference>
<evidence type="ECO:0000256" key="3">
    <source>
        <dbReference type="ARBA" id="ARBA00023163"/>
    </source>
</evidence>
<keyword evidence="2" id="KW-0238">DNA-binding</keyword>
<evidence type="ECO:0000256" key="2">
    <source>
        <dbReference type="ARBA" id="ARBA00023125"/>
    </source>
</evidence>
<dbReference type="SUPFAM" id="SSF46689">
    <property type="entry name" value="Homeodomain-like"/>
    <property type="match status" value="1"/>
</dbReference>
<comment type="caution">
    <text evidence="5">The sequence shown here is derived from an EMBL/GenBank/DDBJ whole genome shotgun (WGS) entry which is preliminary data.</text>
</comment>
<keyword evidence="6" id="KW-1185">Reference proteome</keyword>
<name>A0A328BUX6_9BACT</name>
<evidence type="ECO:0000313" key="5">
    <source>
        <dbReference type="EMBL" id="RAK70429.1"/>
    </source>
</evidence>
<dbReference type="EMBL" id="QHKM01000001">
    <property type="protein sequence ID" value="RAK70429.1"/>
    <property type="molecule type" value="Genomic_DNA"/>
</dbReference>
<dbReference type="InterPro" id="IPR050204">
    <property type="entry name" value="AraC_XylS_family_regulators"/>
</dbReference>
<protein>
    <recommendedName>
        <fullName evidence="4">HTH araC/xylS-type domain-containing protein</fullName>
    </recommendedName>
</protein>
<feature type="domain" description="HTH araC/xylS-type" evidence="4">
    <location>
        <begin position="176"/>
        <end position="260"/>
    </location>
</feature>
<evidence type="ECO:0000313" key="6">
    <source>
        <dbReference type="Proteomes" id="UP000248553"/>
    </source>
</evidence>
<dbReference type="PANTHER" id="PTHR46796">
    <property type="entry name" value="HTH-TYPE TRANSCRIPTIONAL ACTIVATOR RHAS-RELATED"/>
    <property type="match status" value="1"/>
</dbReference>
<dbReference type="PROSITE" id="PS01124">
    <property type="entry name" value="HTH_ARAC_FAMILY_2"/>
    <property type="match status" value="1"/>
</dbReference>
<dbReference type="GO" id="GO:0003700">
    <property type="term" value="F:DNA-binding transcription factor activity"/>
    <property type="evidence" value="ECO:0007669"/>
    <property type="project" value="InterPro"/>
</dbReference>
<dbReference type="Pfam" id="PF20240">
    <property type="entry name" value="DUF6597"/>
    <property type="match status" value="1"/>
</dbReference>
<evidence type="ECO:0000259" key="4">
    <source>
        <dbReference type="PROSITE" id="PS01124"/>
    </source>
</evidence>
<dbReference type="SMART" id="SM00342">
    <property type="entry name" value="HTH_ARAC"/>
    <property type="match status" value="1"/>
</dbReference>
<evidence type="ECO:0000256" key="1">
    <source>
        <dbReference type="ARBA" id="ARBA00023015"/>
    </source>
</evidence>
<dbReference type="InterPro" id="IPR009057">
    <property type="entry name" value="Homeodomain-like_sf"/>
</dbReference>
<keyword evidence="3" id="KW-0804">Transcription</keyword>
<dbReference type="InterPro" id="IPR018060">
    <property type="entry name" value="HTH_AraC"/>
</dbReference>